<dbReference type="Proteomes" id="UP001558652">
    <property type="component" value="Unassembled WGS sequence"/>
</dbReference>
<accession>A0ABD0Y048</accession>
<keyword evidence="3" id="KW-1185">Reference proteome</keyword>
<protein>
    <submittedName>
        <fullName evidence="2">Uncharacterized protein</fullName>
    </submittedName>
</protein>
<keyword evidence="1" id="KW-0812">Transmembrane</keyword>
<keyword evidence="1" id="KW-0472">Membrane</keyword>
<evidence type="ECO:0000313" key="3">
    <source>
        <dbReference type="Proteomes" id="UP001558652"/>
    </source>
</evidence>
<organism evidence="2 3">
    <name type="scientific">Ranatra chinensis</name>
    <dbReference type="NCBI Taxonomy" id="642074"/>
    <lineage>
        <taxon>Eukaryota</taxon>
        <taxon>Metazoa</taxon>
        <taxon>Ecdysozoa</taxon>
        <taxon>Arthropoda</taxon>
        <taxon>Hexapoda</taxon>
        <taxon>Insecta</taxon>
        <taxon>Pterygota</taxon>
        <taxon>Neoptera</taxon>
        <taxon>Paraneoptera</taxon>
        <taxon>Hemiptera</taxon>
        <taxon>Heteroptera</taxon>
        <taxon>Panheteroptera</taxon>
        <taxon>Nepomorpha</taxon>
        <taxon>Nepidae</taxon>
        <taxon>Ranatrinae</taxon>
        <taxon>Ranatra</taxon>
    </lineage>
</organism>
<evidence type="ECO:0000256" key="1">
    <source>
        <dbReference type="SAM" id="Phobius"/>
    </source>
</evidence>
<name>A0ABD0Y048_9HEMI</name>
<dbReference type="EMBL" id="JBFDAA010000017">
    <property type="protein sequence ID" value="KAL1116851.1"/>
    <property type="molecule type" value="Genomic_DNA"/>
</dbReference>
<dbReference type="AlphaFoldDB" id="A0ABD0Y048"/>
<evidence type="ECO:0000313" key="2">
    <source>
        <dbReference type="EMBL" id="KAL1116851.1"/>
    </source>
</evidence>
<sequence>MKSSTTQSTQAVRNFPEGVVAYDYVRLRGPFLRSSPSLFITFGLTNMLKFGVLGFTERTASRRKRLVPPRQSRHIAYKKCPGYGQQYSSEGCQGGKRTLGTEFLGKRAKIIHRSFTDYDIEKHDATKKCNDLGCDDI</sequence>
<comment type="caution">
    <text evidence="2">The sequence shown here is derived from an EMBL/GenBank/DDBJ whole genome shotgun (WGS) entry which is preliminary data.</text>
</comment>
<feature type="transmembrane region" description="Helical" evidence="1">
    <location>
        <begin position="37"/>
        <end position="56"/>
    </location>
</feature>
<reference evidence="2 3" key="1">
    <citation type="submission" date="2024-07" db="EMBL/GenBank/DDBJ databases">
        <title>Chromosome-level genome assembly of the water stick insect Ranatra chinensis (Heteroptera: Nepidae).</title>
        <authorList>
            <person name="Liu X."/>
        </authorList>
    </citation>
    <scope>NUCLEOTIDE SEQUENCE [LARGE SCALE GENOMIC DNA]</scope>
    <source>
        <strain evidence="2">Cailab_2021Rc</strain>
        <tissue evidence="2">Muscle</tissue>
    </source>
</reference>
<proteinExistence type="predicted"/>
<keyword evidence="1" id="KW-1133">Transmembrane helix</keyword>
<gene>
    <name evidence="2" type="ORF">AAG570_005320</name>
</gene>